<keyword evidence="1" id="KW-0812">Transmembrane</keyword>
<feature type="transmembrane region" description="Helical" evidence="1">
    <location>
        <begin position="193"/>
        <end position="218"/>
    </location>
</feature>
<protein>
    <submittedName>
        <fullName evidence="2">Uncharacterized protein</fullName>
    </submittedName>
</protein>
<evidence type="ECO:0000256" key="1">
    <source>
        <dbReference type="SAM" id="Phobius"/>
    </source>
</evidence>
<feature type="transmembrane region" description="Helical" evidence="1">
    <location>
        <begin position="111"/>
        <end position="133"/>
    </location>
</feature>
<keyword evidence="1" id="KW-0472">Membrane</keyword>
<dbReference type="PANTHER" id="PTHR33133:SF5">
    <property type="entry name" value="OS08G0107100 PROTEIN"/>
    <property type="match status" value="1"/>
</dbReference>
<comment type="caution">
    <text evidence="2">The sequence shown here is derived from an EMBL/GenBank/DDBJ whole genome shotgun (WGS) entry which is preliminary data.</text>
</comment>
<dbReference type="EMBL" id="JAJJMB010000948">
    <property type="protein sequence ID" value="KAI3960174.1"/>
    <property type="molecule type" value="Genomic_DNA"/>
</dbReference>
<reference evidence="2" key="1">
    <citation type="submission" date="2022-04" db="EMBL/GenBank/DDBJ databases">
        <title>A functionally conserved STORR gene fusion in Papaver species that diverged 16.8 million years ago.</title>
        <authorList>
            <person name="Catania T."/>
        </authorList>
    </citation>
    <scope>NUCLEOTIDE SEQUENCE</scope>
    <source>
        <strain evidence="2">S-188037</strain>
    </source>
</reference>
<name>A0AAD4XYA8_9MAGN</name>
<feature type="transmembrane region" description="Helical" evidence="1">
    <location>
        <begin position="246"/>
        <end position="270"/>
    </location>
</feature>
<organism evidence="2 3">
    <name type="scientific">Papaver atlanticum</name>
    <dbReference type="NCBI Taxonomy" id="357466"/>
    <lineage>
        <taxon>Eukaryota</taxon>
        <taxon>Viridiplantae</taxon>
        <taxon>Streptophyta</taxon>
        <taxon>Embryophyta</taxon>
        <taxon>Tracheophyta</taxon>
        <taxon>Spermatophyta</taxon>
        <taxon>Magnoliopsida</taxon>
        <taxon>Ranunculales</taxon>
        <taxon>Papaveraceae</taxon>
        <taxon>Papaveroideae</taxon>
        <taxon>Papaver</taxon>
    </lineage>
</organism>
<evidence type="ECO:0000313" key="3">
    <source>
        <dbReference type="Proteomes" id="UP001202328"/>
    </source>
</evidence>
<keyword evidence="1" id="KW-1133">Transmembrane helix</keyword>
<dbReference type="AlphaFoldDB" id="A0AAD4XYA8"/>
<keyword evidence="3" id="KW-1185">Reference proteome</keyword>
<feature type="transmembrane region" description="Helical" evidence="1">
    <location>
        <begin position="282"/>
        <end position="310"/>
    </location>
</feature>
<evidence type="ECO:0000313" key="2">
    <source>
        <dbReference type="EMBL" id="KAI3960174.1"/>
    </source>
</evidence>
<gene>
    <name evidence="2" type="ORF">MKW98_016898</name>
</gene>
<dbReference type="PANTHER" id="PTHR33133">
    <property type="entry name" value="OS08G0107100 PROTEIN-RELATED"/>
    <property type="match status" value="1"/>
</dbReference>
<sequence>MDRNSAEFESMGILGIYREAYKVTLSQKKIFSQIALALLLPLALIFLAQTGIPVPPANNTQINSPITVVDEYQTGNFEDENQSGYFEYGYSFRAQISSETITPDASKAICWLLISILAVPSAFAVVYTVACIYSSRDITFRKATSVVPKVWKRLAKTFLWNFLIVLVYNTILLVILILVITKILPADPKSITLLSAITMVSVISSYVIGNMYIILIWLSSSITTILEDISGSKAVKKGKDLIKGKLWISLINYLTLQFCYENILSVFSSVLHGEGVAMVGRVSLGIVCLVLLVILLHFGLVIQTVIYLVCKSYHKESISLADHLDGFLPVSYTSLSSKENVQLDGEASP</sequence>
<feature type="transmembrane region" description="Helical" evidence="1">
    <location>
        <begin position="30"/>
        <end position="48"/>
    </location>
</feature>
<accession>A0AAD4XYA8</accession>
<dbReference type="Proteomes" id="UP001202328">
    <property type="component" value="Unassembled WGS sequence"/>
</dbReference>
<feature type="transmembrane region" description="Helical" evidence="1">
    <location>
        <begin position="158"/>
        <end position="181"/>
    </location>
</feature>
<proteinExistence type="predicted"/>